<dbReference type="PROSITE" id="PS51186">
    <property type="entry name" value="GNAT"/>
    <property type="match status" value="1"/>
</dbReference>
<keyword evidence="9" id="KW-0012">Acyltransferase</keyword>
<evidence type="ECO:0000259" key="8">
    <source>
        <dbReference type="PROSITE" id="PS51462"/>
    </source>
</evidence>
<dbReference type="InterPro" id="IPR016181">
    <property type="entry name" value="Acyl_CoA_acyltransferase"/>
</dbReference>
<comment type="cofactor">
    <cofactor evidence="1">
        <name>Mn(2+)</name>
        <dbReference type="ChEBI" id="CHEBI:29035"/>
    </cofactor>
</comment>
<dbReference type="EC" id="2.3.1.-" evidence="9"/>
<dbReference type="SUPFAM" id="SSF55811">
    <property type="entry name" value="Nudix"/>
    <property type="match status" value="1"/>
</dbReference>
<keyword evidence="6" id="KW-0464">Manganese</keyword>
<dbReference type="InterPro" id="IPR000086">
    <property type="entry name" value="NUDIX_hydrolase_dom"/>
</dbReference>
<dbReference type="Pfam" id="PF00583">
    <property type="entry name" value="Acetyltransf_1"/>
    <property type="match status" value="1"/>
</dbReference>
<dbReference type="Proteomes" id="UP001225598">
    <property type="component" value="Chromosome"/>
</dbReference>
<dbReference type="EMBL" id="CP126969">
    <property type="protein sequence ID" value="WIM68608.1"/>
    <property type="molecule type" value="Genomic_DNA"/>
</dbReference>
<feature type="domain" description="N-acetyltransferase" evidence="7">
    <location>
        <begin position="1"/>
        <end position="127"/>
    </location>
</feature>
<evidence type="ECO:0000256" key="1">
    <source>
        <dbReference type="ARBA" id="ARBA00001936"/>
    </source>
</evidence>
<comment type="cofactor">
    <cofactor evidence="2">
        <name>Mg(2+)</name>
        <dbReference type="ChEBI" id="CHEBI:18420"/>
    </cofactor>
</comment>
<dbReference type="GO" id="GO:0016746">
    <property type="term" value="F:acyltransferase activity"/>
    <property type="evidence" value="ECO:0007669"/>
    <property type="project" value="UniProtKB-KW"/>
</dbReference>
<name>A0ABY8VGH8_9CORY</name>
<dbReference type="CDD" id="cd04301">
    <property type="entry name" value="NAT_SF"/>
    <property type="match status" value="1"/>
</dbReference>
<feature type="domain" description="Nudix hydrolase" evidence="8">
    <location>
        <begin position="131"/>
        <end position="293"/>
    </location>
</feature>
<keyword evidence="9" id="KW-0808">Transferase</keyword>
<evidence type="ECO:0000256" key="2">
    <source>
        <dbReference type="ARBA" id="ARBA00001946"/>
    </source>
</evidence>
<dbReference type="InterPro" id="IPR015797">
    <property type="entry name" value="NUDIX_hydrolase-like_dom_sf"/>
</dbReference>
<gene>
    <name evidence="9" type="ORF">QP027_04230</name>
</gene>
<proteinExistence type="predicted"/>
<protein>
    <submittedName>
        <fullName evidence="9">GNAT family N-acetyltransferase</fullName>
        <ecNumber evidence="9">2.3.1.-</ecNumber>
    </submittedName>
</protein>
<evidence type="ECO:0000256" key="5">
    <source>
        <dbReference type="ARBA" id="ARBA00022842"/>
    </source>
</evidence>
<keyword evidence="10" id="KW-1185">Reference proteome</keyword>
<dbReference type="Pfam" id="PF00293">
    <property type="entry name" value="NUDIX"/>
    <property type="match status" value="1"/>
</dbReference>
<evidence type="ECO:0000313" key="10">
    <source>
        <dbReference type="Proteomes" id="UP001225598"/>
    </source>
</evidence>
<keyword evidence="5" id="KW-0460">Magnesium</keyword>
<reference evidence="9 10" key="1">
    <citation type="submission" date="2023-05" db="EMBL/GenBank/DDBJ databases">
        <title>Corynebacterium suedekumii sp. nov. and Corynebacterium breve sp. nov. isolated from raw cow's milk.</title>
        <authorList>
            <person name="Baer M.K."/>
            <person name="Mehl L."/>
            <person name="Hellmuth R."/>
            <person name="Marke G."/>
            <person name="Lipski A."/>
        </authorList>
    </citation>
    <scope>NUCLEOTIDE SEQUENCE [LARGE SCALE GENOMIC DNA]</scope>
    <source>
        <strain evidence="9 10">R4</strain>
    </source>
</reference>
<evidence type="ECO:0000313" key="9">
    <source>
        <dbReference type="EMBL" id="WIM68608.1"/>
    </source>
</evidence>
<evidence type="ECO:0000256" key="4">
    <source>
        <dbReference type="ARBA" id="ARBA00022801"/>
    </source>
</evidence>
<dbReference type="PANTHER" id="PTHR12318:SF0">
    <property type="entry name" value="ACYL-COENZYME A DIPHOSPHATASE NUDT19"/>
    <property type="match status" value="1"/>
</dbReference>
<evidence type="ECO:0000256" key="3">
    <source>
        <dbReference type="ARBA" id="ARBA00022723"/>
    </source>
</evidence>
<dbReference type="PANTHER" id="PTHR12318">
    <property type="entry name" value="TESTOSTERONE-REGULATED PROTEIN RP2"/>
    <property type="match status" value="1"/>
</dbReference>
<dbReference type="Gene3D" id="3.40.630.30">
    <property type="match status" value="1"/>
</dbReference>
<organism evidence="9 10">
    <name type="scientific">Corynebacterium breve</name>
    <dbReference type="NCBI Taxonomy" id="3049799"/>
    <lineage>
        <taxon>Bacteria</taxon>
        <taxon>Bacillati</taxon>
        <taxon>Actinomycetota</taxon>
        <taxon>Actinomycetes</taxon>
        <taxon>Mycobacteriales</taxon>
        <taxon>Corynebacteriaceae</taxon>
        <taxon>Corynebacterium</taxon>
    </lineage>
</organism>
<evidence type="ECO:0000259" key="7">
    <source>
        <dbReference type="PROSITE" id="PS51186"/>
    </source>
</evidence>
<sequence length="329" mass="36164">MVQDSVRWQIRLGTEADGVGDPPSPRGFTMVCYVDRLVGHAQVSESDGVYHLVDLFVEPEWSERGVDQALVTAVEAEVIARGATALTLVTKRAAFLAELGYQMTEDLPVALRPLNKPGHQPMMKELAQPVHPHPAVSVLPLRDGPKGLEVFVQHRVGTMDFAADAVVFPGGRVDPRDYDNQLTIAAEVSSAWSHTALPPADVLVSAAIREVAEECGIELAARNLVPWDNWVTPPGGRRRFDVAFFLTFVRPEQHIAWQNTTTEALRSAWESVKSLLDDNEAGWIRLMAPTKALLTELGTFDKVADALAYRPNITPVLDDDPVRPRPSTI</sequence>
<dbReference type="SUPFAM" id="SSF55729">
    <property type="entry name" value="Acyl-CoA N-acyltransferases (Nat)"/>
    <property type="match status" value="1"/>
</dbReference>
<keyword evidence="3" id="KW-0479">Metal-binding</keyword>
<dbReference type="CDD" id="cd18870">
    <property type="entry name" value="NUDIX_AcylCoAdiphos_Nudt19"/>
    <property type="match status" value="1"/>
</dbReference>
<keyword evidence="4" id="KW-0378">Hydrolase</keyword>
<dbReference type="RefSeq" id="WP_284826254.1">
    <property type="nucleotide sequence ID" value="NZ_CP126969.1"/>
</dbReference>
<dbReference type="InterPro" id="IPR039121">
    <property type="entry name" value="NUDT19"/>
</dbReference>
<dbReference type="Gene3D" id="3.90.79.10">
    <property type="entry name" value="Nucleoside Triphosphate Pyrophosphohydrolase"/>
    <property type="match status" value="2"/>
</dbReference>
<dbReference type="InterPro" id="IPR000182">
    <property type="entry name" value="GNAT_dom"/>
</dbReference>
<dbReference type="PROSITE" id="PS51462">
    <property type="entry name" value="NUDIX"/>
    <property type="match status" value="1"/>
</dbReference>
<evidence type="ECO:0000256" key="6">
    <source>
        <dbReference type="ARBA" id="ARBA00023211"/>
    </source>
</evidence>
<accession>A0ABY8VGH8</accession>